<dbReference type="SUPFAM" id="SSF82714">
    <property type="entry name" value="Multidrug efflux transporter AcrB TolC docking domain, DN and DC subdomains"/>
    <property type="match status" value="1"/>
</dbReference>
<name>A0A918DGB9_9ALTE</name>
<feature type="transmembrane region" description="Helical" evidence="8">
    <location>
        <begin position="386"/>
        <end position="408"/>
    </location>
</feature>
<feature type="transmembrane region" description="Helical" evidence="8">
    <location>
        <begin position="992"/>
        <end position="1015"/>
    </location>
</feature>
<comment type="caution">
    <text evidence="9">The sequence shown here is derived from an EMBL/GenBank/DDBJ whole genome shotgun (WGS) entry which is preliminary data.</text>
</comment>
<keyword evidence="6 8" id="KW-1133">Transmembrane helix</keyword>
<evidence type="ECO:0000256" key="7">
    <source>
        <dbReference type="ARBA" id="ARBA00023136"/>
    </source>
</evidence>
<dbReference type="NCBIfam" id="TIGR00914">
    <property type="entry name" value="2A0601"/>
    <property type="match status" value="1"/>
</dbReference>
<dbReference type="EMBL" id="BMLS01000001">
    <property type="protein sequence ID" value="GGO63486.1"/>
    <property type="molecule type" value="Genomic_DNA"/>
</dbReference>
<feature type="transmembrane region" description="Helical" evidence="8">
    <location>
        <begin position="915"/>
        <end position="939"/>
    </location>
</feature>
<feature type="transmembrane region" description="Helical" evidence="8">
    <location>
        <begin position="960"/>
        <end position="980"/>
    </location>
</feature>
<dbReference type="Proteomes" id="UP000606935">
    <property type="component" value="Unassembled WGS sequence"/>
</dbReference>
<keyword evidence="7 8" id="KW-0472">Membrane</keyword>
<dbReference type="InterPro" id="IPR004763">
    <property type="entry name" value="CusA-like"/>
</dbReference>
<organism evidence="9 10">
    <name type="scientific">Bowmanella pacifica</name>
    <dbReference type="NCBI Taxonomy" id="502051"/>
    <lineage>
        <taxon>Bacteria</taxon>
        <taxon>Pseudomonadati</taxon>
        <taxon>Pseudomonadota</taxon>
        <taxon>Gammaproteobacteria</taxon>
        <taxon>Alteromonadales</taxon>
        <taxon>Alteromonadaceae</taxon>
        <taxon>Bowmanella</taxon>
    </lineage>
</organism>
<comment type="similarity">
    <text evidence="2">Belongs to the resistance-nodulation-cell division (RND) (TC 2.A.6) family.</text>
</comment>
<evidence type="ECO:0000313" key="10">
    <source>
        <dbReference type="Proteomes" id="UP000606935"/>
    </source>
</evidence>
<dbReference type="PANTHER" id="PTHR32063">
    <property type="match status" value="1"/>
</dbReference>
<keyword evidence="10" id="KW-1185">Reference proteome</keyword>
<keyword evidence="3" id="KW-0813">Transport</keyword>
<evidence type="ECO:0000256" key="1">
    <source>
        <dbReference type="ARBA" id="ARBA00004651"/>
    </source>
</evidence>
<dbReference type="Pfam" id="PF00873">
    <property type="entry name" value="ACR_tran"/>
    <property type="match status" value="1"/>
</dbReference>
<dbReference type="Gene3D" id="3.30.70.1440">
    <property type="entry name" value="Multidrug efflux transporter AcrB pore domain"/>
    <property type="match status" value="1"/>
</dbReference>
<evidence type="ECO:0000256" key="8">
    <source>
        <dbReference type="SAM" id="Phobius"/>
    </source>
</evidence>
<feature type="transmembrane region" description="Helical" evidence="8">
    <location>
        <begin position="863"/>
        <end position="882"/>
    </location>
</feature>
<dbReference type="Gene3D" id="3.30.70.1430">
    <property type="entry name" value="Multidrug efflux transporter AcrB pore domain"/>
    <property type="match status" value="2"/>
</dbReference>
<evidence type="ECO:0000313" key="9">
    <source>
        <dbReference type="EMBL" id="GGO63486.1"/>
    </source>
</evidence>
<feature type="transmembrane region" description="Helical" evidence="8">
    <location>
        <begin position="429"/>
        <end position="449"/>
    </location>
</feature>
<comment type="subcellular location">
    <subcellularLocation>
        <location evidence="1">Cell membrane</location>
        <topology evidence="1">Multi-pass membrane protein</topology>
    </subcellularLocation>
</comment>
<protein>
    <submittedName>
        <fullName evidence="9">Cation efflux system protein</fullName>
    </submittedName>
</protein>
<dbReference type="AlphaFoldDB" id="A0A918DGB9"/>
<feature type="transmembrane region" description="Helical" evidence="8">
    <location>
        <begin position="469"/>
        <end position="492"/>
    </location>
</feature>
<evidence type="ECO:0000256" key="4">
    <source>
        <dbReference type="ARBA" id="ARBA00022475"/>
    </source>
</evidence>
<evidence type="ECO:0000256" key="6">
    <source>
        <dbReference type="ARBA" id="ARBA00022989"/>
    </source>
</evidence>
<gene>
    <name evidence="9" type="ORF">GCM10010982_00640</name>
</gene>
<dbReference type="InterPro" id="IPR027463">
    <property type="entry name" value="AcrB_DN_DC_subdom"/>
</dbReference>
<dbReference type="InterPro" id="IPR001036">
    <property type="entry name" value="Acrflvin-R"/>
</dbReference>
<dbReference type="GO" id="GO:0042910">
    <property type="term" value="F:xenobiotic transmembrane transporter activity"/>
    <property type="evidence" value="ECO:0007669"/>
    <property type="project" value="TreeGrafter"/>
</dbReference>
<evidence type="ECO:0000256" key="2">
    <source>
        <dbReference type="ARBA" id="ARBA00010942"/>
    </source>
</evidence>
<dbReference type="Gene3D" id="3.30.70.1320">
    <property type="entry name" value="Multidrug efflux transporter AcrB pore domain like"/>
    <property type="match status" value="1"/>
</dbReference>
<dbReference type="PRINTS" id="PR00702">
    <property type="entry name" value="ACRIFLAVINRP"/>
</dbReference>
<dbReference type="PANTHER" id="PTHR32063:SF68">
    <property type="entry name" value="PROBALE CATION EFFLUX SYSTEM PROTEIN"/>
    <property type="match status" value="1"/>
</dbReference>
<feature type="transmembrane region" description="Helical" evidence="8">
    <location>
        <begin position="360"/>
        <end position="380"/>
    </location>
</feature>
<evidence type="ECO:0000256" key="3">
    <source>
        <dbReference type="ARBA" id="ARBA00022448"/>
    </source>
</evidence>
<feature type="transmembrane region" description="Helical" evidence="8">
    <location>
        <begin position="889"/>
        <end position="909"/>
    </location>
</feature>
<reference evidence="9" key="1">
    <citation type="journal article" date="2014" name="Int. J. Syst. Evol. Microbiol.">
        <title>Complete genome sequence of Corynebacterium casei LMG S-19264T (=DSM 44701T), isolated from a smear-ripened cheese.</title>
        <authorList>
            <consortium name="US DOE Joint Genome Institute (JGI-PGF)"/>
            <person name="Walter F."/>
            <person name="Albersmeier A."/>
            <person name="Kalinowski J."/>
            <person name="Ruckert C."/>
        </authorList>
    </citation>
    <scope>NUCLEOTIDE SEQUENCE</scope>
    <source>
        <strain evidence="9">CGMCC 1.7086</strain>
    </source>
</reference>
<sequence length="1023" mass="110834">MLAAVLRLSLSQRLFVGLLAILLAGVGMQAWRTLPVDAFPDISPTQVKVIIKVPGMTTTEIESQVTRLVETELLGIPHQAMLRSTTKYAITVITLDFSEGTDIYWARQQVSERLSGIWGSLPAGISGGVAPMSTPLSEMFMFTVDNPAMSLQARRELLDWYIRPALRSVAGVADVNSLGGFVKTYEILPDPIRLQQLGIGLEDIERTILQTNQNTGLGRISKGTDSLILRTEGRFADIEQLQTLVLKSDVSATVRLQDVAKVSVGHLSRYGAVTRNAEEAVQGLVIALKDSNTAEVVRDVKAKLAELTPTLPEGTKVEVFYDRANLIETATDTLIKALIEAVVLVIIVLALFLGNVRAAFVVSLSLPLAALGTFALMKVFGLSANLMSLGGLVIAIGMLVDASVVMVENAVTHLHRQSKLPLLHQIFRACYEVATPVLAGTLIVVIVFSPLLTLSGLEGKLFSPVAKTIVFAMLSAMLLAFTLIPVLSSLLLNAKAAEMPRWVQRLQSAYQHSLQHVLAHPRPYIGLLLASLVLAGGLFVLAGKSFMPQLDEGDIIIQLEKSPSITLDASIALDKQLELALLENIPEILNIVARTGSDELGLDPMGLNETDVFLQLKPVDQWRNPDKQWLIADIRAQLAHFPGMNINFTQPIQMRVSEMLTGTSGDVAIKVFGHDLDTLTALAGQIGDITEQVQGSEDVQVALVEGGQYLNIRARPEIAAMLGVSTQSLSAYLLGLVEGRTVSEIVEGEIATPIRFANSLEQPNSVKFRAVGDLLHQPILLPDGTSLPLQQVADISMQQGPLLIEREMAKRFVSVTTNVVGRDVVGFVETLQSSIDQQIEMPQGYRIEYGGEFENQQRAMQNLMLVVPIALLLIFVILFTTFHSLALSGLILGNIPFALMGGMVALYVSGEFLSVPASVGFIALLGVAVLNGVVMVSYFEQTQGVYADALEHITQGAVRRLRPVLMTATTAMFGLMPLVFATGPGAEIQRPLAIVVIGGLVTSTLTTLYLLPVFYRLMERSRE</sequence>
<dbReference type="RefSeq" id="WP_188688603.1">
    <property type="nucleotide sequence ID" value="NZ_BMLS01000001.1"/>
</dbReference>
<dbReference type="Gene3D" id="3.30.2090.10">
    <property type="entry name" value="Multidrug efflux transporter AcrB TolC docking domain, DN and DC subdomains"/>
    <property type="match status" value="2"/>
</dbReference>
<reference evidence="9" key="2">
    <citation type="submission" date="2020-09" db="EMBL/GenBank/DDBJ databases">
        <authorList>
            <person name="Sun Q."/>
            <person name="Zhou Y."/>
        </authorList>
    </citation>
    <scope>NUCLEOTIDE SEQUENCE</scope>
    <source>
        <strain evidence="9">CGMCC 1.7086</strain>
    </source>
</reference>
<dbReference type="SUPFAM" id="SSF82693">
    <property type="entry name" value="Multidrug efflux transporter AcrB pore domain, PN1, PN2, PC1 and PC2 subdomains"/>
    <property type="match status" value="2"/>
</dbReference>
<dbReference type="SUPFAM" id="SSF82866">
    <property type="entry name" value="Multidrug efflux transporter AcrB transmembrane domain"/>
    <property type="match status" value="2"/>
</dbReference>
<dbReference type="GO" id="GO:0005886">
    <property type="term" value="C:plasma membrane"/>
    <property type="evidence" value="ECO:0007669"/>
    <property type="project" value="UniProtKB-SubCell"/>
</dbReference>
<feature type="transmembrane region" description="Helical" evidence="8">
    <location>
        <begin position="334"/>
        <end position="353"/>
    </location>
</feature>
<proteinExistence type="inferred from homology"/>
<evidence type="ECO:0000256" key="5">
    <source>
        <dbReference type="ARBA" id="ARBA00022692"/>
    </source>
</evidence>
<dbReference type="Gene3D" id="1.20.1640.10">
    <property type="entry name" value="Multidrug efflux transporter AcrB transmembrane domain"/>
    <property type="match status" value="2"/>
</dbReference>
<keyword evidence="5 8" id="KW-0812">Transmembrane</keyword>
<dbReference type="GO" id="GO:0008324">
    <property type="term" value="F:monoatomic cation transmembrane transporter activity"/>
    <property type="evidence" value="ECO:0007669"/>
    <property type="project" value="InterPro"/>
</dbReference>
<keyword evidence="4" id="KW-1003">Cell membrane</keyword>
<feature type="transmembrane region" description="Helical" evidence="8">
    <location>
        <begin position="524"/>
        <end position="542"/>
    </location>
</feature>
<accession>A0A918DGB9</accession>